<keyword evidence="1" id="KW-0489">Methyltransferase</keyword>
<evidence type="ECO:0000256" key="2">
    <source>
        <dbReference type="ARBA" id="ARBA00022679"/>
    </source>
</evidence>
<dbReference type="EMBL" id="CAJNDS010000113">
    <property type="protein sequence ID" value="CAE6961120.1"/>
    <property type="molecule type" value="Genomic_DNA"/>
</dbReference>
<dbReference type="InterPro" id="IPR029063">
    <property type="entry name" value="SAM-dependent_MTases_sf"/>
</dbReference>
<protein>
    <recommendedName>
        <fullName evidence="5">S-adenosyl-L-methionine-dependent methyltransferase</fullName>
    </recommendedName>
</protein>
<sequence>MVKEHLARILPPVAARCREVQQDKRAPLLSDPFACHLVEAFGPATEESEEDQLARVVHDAFLDRILLDAVSRRTRQAMLFGSGLDVRAFRLQLPPQLKVIEVDDPQVHKAKALVLEGLSARPRAALKRVAAAEADSTKPCLFIICVPTATALSAIPQLSEMAAEGSTVVAQILRAAQPEGAESVDADVAAMIAAFEASGWQRPDRVGHAALQRLFPVNAPADDVAAMVVAERGAPLMPQRPSAAGAKRKDGAPMSYYGWRGD</sequence>
<accession>A0A812HUL3</accession>
<reference evidence="3" key="1">
    <citation type="submission" date="2021-02" db="EMBL/GenBank/DDBJ databases">
        <authorList>
            <person name="Dougan E. K."/>
            <person name="Rhodes N."/>
            <person name="Thang M."/>
            <person name="Chan C."/>
        </authorList>
    </citation>
    <scope>NUCLEOTIDE SEQUENCE</scope>
</reference>
<dbReference type="Pfam" id="PF04072">
    <property type="entry name" value="LCM"/>
    <property type="match status" value="1"/>
</dbReference>
<proteinExistence type="predicted"/>
<keyword evidence="4" id="KW-1185">Reference proteome</keyword>
<name>A0A812HUL3_9DINO</name>
<dbReference type="GO" id="GO:0008168">
    <property type="term" value="F:methyltransferase activity"/>
    <property type="evidence" value="ECO:0007669"/>
    <property type="project" value="UniProtKB-KW"/>
</dbReference>
<dbReference type="GO" id="GO:0032259">
    <property type="term" value="P:methylation"/>
    <property type="evidence" value="ECO:0007669"/>
    <property type="project" value="UniProtKB-KW"/>
</dbReference>
<dbReference type="Gene3D" id="3.40.50.150">
    <property type="entry name" value="Vaccinia Virus protein VP39"/>
    <property type="match status" value="1"/>
</dbReference>
<gene>
    <name evidence="3" type="ORF">SNAT2548_LOCUS1961</name>
</gene>
<comment type="caution">
    <text evidence="3">The sequence shown here is derived from an EMBL/GenBank/DDBJ whole genome shotgun (WGS) entry which is preliminary data.</text>
</comment>
<evidence type="ECO:0000313" key="3">
    <source>
        <dbReference type="EMBL" id="CAE6961120.1"/>
    </source>
</evidence>
<evidence type="ECO:0000313" key="4">
    <source>
        <dbReference type="Proteomes" id="UP000604046"/>
    </source>
</evidence>
<dbReference type="OrthoDB" id="434488at2759"/>
<evidence type="ECO:0008006" key="5">
    <source>
        <dbReference type="Google" id="ProtNLM"/>
    </source>
</evidence>
<evidence type="ECO:0000256" key="1">
    <source>
        <dbReference type="ARBA" id="ARBA00022603"/>
    </source>
</evidence>
<dbReference type="Proteomes" id="UP000604046">
    <property type="component" value="Unassembled WGS sequence"/>
</dbReference>
<dbReference type="InterPro" id="IPR007213">
    <property type="entry name" value="Ppm1/Ppm2/Tcmp"/>
</dbReference>
<dbReference type="PANTHER" id="PTHR43619">
    <property type="entry name" value="S-ADENOSYL-L-METHIONINE-DEPENDENT METHYLTRANSFERASE YKTD-RELATED"/>
    <property type="match status" value="1"/>
</dbReference>
<dbReference type="PANTHER" id="PTHR43619:SF2">
    <property type="entry name" value="S-ADENOSYL-L-METHIONINE-DEPENDENT METHYLTRANSFERASES SUPERFAMILY PROTEIN"/>
    <property type="match status" value="1"/>
</dbReference>
<dbReference type="AlphaFoldDB" id="A0A812HUL3"/>
<organism evidence="3 4">
    <name type="scientific">Symbiodinium natans</name>
    <dbReference type="NCBI Taxonomy" id="878477"/>
    <lineage>
        <taxon>Eukaryota</taxon>
        <taxon>Sar</taxon>
        <taxon>Alveolata</taxon>
        <taxon>Dinophyceae</taxon>
        <taxon>Suessiales</taxon>
        <taxon>Symbiodiniaceae</taxon>
        <taxon>Symbiodinium</taxon>
    </lineage>
</organism>
<dbReference type="SUPFAM" id="SSF53335">
    <property type="entry name" value="S-adenosyl-L-methionine-dependent methyltransferases"/>
    <property type="match status" value="1"/>
</dbReference>
<keyword evidence="2" id="KW-0808">Transferase</keyword>